<proteinExistence type="predicted"/>
<evidence type="ECO:0000313" key="1">
    <source>
        <dbReference type="EMBL" id="QHT21579.1"/>
    </source>
</evidence>
<accession>A0A6C0DZW6</accession>
<reference evidence="1" key="1">
    <citation type="journal article" date="2020" name="Nature">
        <title>Giant virus diversity and host interactions through global metagenomics.</title>
        <authorList>
            <person name="Schulz F."/>
            <person name="Roux S."/>
            <person name="Paez-Espino D."/>
            <person name="Jungbluth S."/>
            <person name="Walsh D.A."/>
            <person name="Denef V.J."/>
            <person name="McMahon K.D."/>
            <person name="Konstantinidis K.T."/>
            <person name="Eloe-Fadrosh E.A."/>
            <person name="Kyrpides N.C."/>
            <person name="Woyke T."/>
        </authorList>
    </citation>
    <scope>NUCLEOTIDE SEQUENCE</scope>
    <source>
        <strain evidence="1">GVMAG-M-3300023179-103</strain>
    </source>
</reference>
<protein>
    <submittedName>
        <fullName evidence="1">Uncharacterized protein</fullName>
    </submittedName>
</protein>
<dbReference type="EMBL" id="MN739695">
    <property type="protein sequence ID" value="QHT21579.1"/>
    <property type="molecule type" value="Genomic_DNA"/>
</dbReference>
<dbReference type="AlphaFoldDB" id="A0A6C0DZW6"/>
<sequence length="185" mass="21067">MNFLIGAIGANLTMGLVTGVSAMATNIYSLTSTISHNISNGEDDIKKLIKEADLDVKIKTILCVLSEIKINISSPYTLHFSVQEIKNAIKDIETELEQIQYRITYNNSLFIGSAFRKYKFHNNYDRLETLIKTLDKRYKMLFDILKIENTMAQNKDITNYLTSSTLDKKLISSSDIIHNSIEFID</sequence>
<organism evidence="1">
    <name type="scientific">viral metagenome</name>
    <dbReference type="NCBI Taxonomy" id="1070528"/>
    <lineage>
        <taxon>unclassified sequences</taxon>
        <taxon>metagenomes</taxon>
        <taxon>organismal metagenomes</taxon>
    </lineage>
</organism>
<name>A0A6C0DZW6_9ZZZZ</name>